<evidence type="ECO:0000313" key="3">
    <source>
        <dbReference type="Proteomes" id="UP001329430"/>
    </source>
</evidence>
<dbReference type="PANTHER" id="PTHR10773">
    <property type="entry name" value="DNA-DIRECTED RNA POLYMERASES I, II, AND III SUBUNIT RPABC2"/>
    <property type="match status" value="1"/>
</dbReference>
<dbReference type="AlphaFoldDB" id="A0AAN7ZM45"/>
<name>A0AAN7ZM45_9COLE</name>
<proteinExistence type="predicted"/>
<feature type="region of interest" description="Disordered" evidence="1">
    <location>
        <begin position="1"/>
        <end position="35"/>
    </location>
</feature>
<gene>
    <name evidence="2" type="ORF">RI129_002969</name>
</gene>
<dbReference type="Proteomes" id="UP001329430">
    <property type="component" value="Chromosome 2"/>
</dbReference>
<sequence>MDVIQEPPIKRKRGVVNPSKYQRNRIKSSRSQGKEDVNYKGHVVHAKAIGNSCNCPLKCFEEVNEENRNNVFKTFYEITTKNEQDLYLQGQIEVCSVRRRTTNAQEGEKRARSYYHFVKINGKNVKVCLKAFLSIHAVSKQRVQRIKLLLCNNETPEDKRGKNVKSNLVGEQYIEEIREYISCFPIKTSHYSNKDYKYLDARLNVKIMYSLSKEKYPNSPVKYSYYIKIFKQNFELHFGRPQVDICNTCEDLSLKIKNPKLNAEAKRVAVAEKIVHERRAKKFYSTLKTTTEECQQREDLAAFCFDFMQNLQLPEFPTQDKFYLSQLTVSLFCITDLKTQKS</sequence>
<protein>
    <submittedName>
        <fullName evidence="2">Uncharacterized protein</fullName>
    </submittedName>
</protein>
<reference evidence="2 3" key="1">
    <citation type="journal article" date="2024" name="Insects">
        <title>An Improved Chromosome-Level Genome Assembly of the Firefly Pyrocoelia pectoralis.</title>
        <authorList>
            <person name="Fu X."/>
            <person name="Meyer-Rochow V.B."/>
            <person name="Ballantyne L."/>
            <person name="Zhu X."/>
        </authorList>
    </citation>
    <scope>NUCLEOTIDE SEQUENCE [LARGE SCALE GENOMIC DNA]</scope>
    <source>
        <strain evidence="2">XCY_ONT2</strain>
    </source>
</reference>
<keyword evidence="3" id="KW-1185">Reference proteome</keyword>
<dbReference type="EMBL" id="JAVRBK010000002">
    <property type="protein sequence ID" value="KAK5648077.1"/>
    <property type="molecule type" value="Genomic_DNA"/>
</dbReference>
<evidence type="ECO:0000313" key="2">
    <source>
        <dbReference type="EMBL" id="KAK5648077.1"/>
    </source>
</evidence>
<dbReference type="PANTHER" id="PTHR10773:SF19">
    <property type="match status" value="1"/>
</dbReference>
<comment type="caution">
    <text evidence="2">The sequence shown here is derived from an EMBL/GenBank/DDBJ whole genome shotgun (WGS) entry which is preliminary data.</text>
</comment>
<accession>A0AAN7ZM45</accession>
<evidence type="ECO:0000256" key="1">
    <source>
        <dbReference type="SAM" id="MobiDB-lite"/>
    </source>
</evidence>
<organism evidence="2 3">
    <name type="scientific">Pyrocoelia pectoralis</name>
    <dbReference type="NCBI Taxonomy" id="417401"/>
    <lineage>
        <taxon>Eukaryota</taxon>
        <taxon>Metazoa</taxon>
        <taxon>Ecdysozoa</taxon>
        <taxon>Arthropoda</taxon>
        <taxon>Hexapoda</taxon>
        <taxon>Insecta</taxon>
        <taxon>Pterygota</taxon>
        <taxon>Neoptera</taxon>
        <taxon>Endopterygota</taxon>
        <taxon>Coleoptera</taxon>
        <taxon>Polyphaga</taxon>
        <taxon>Elateriformia</taxon>
        <taxon>Elateroidea</taxon>
        <taxon>Lampyridae</taxon>
        <taxon>Lampyrinae</taxon>
        <taxon>Pyrocoelia</taxon>
    </lineage>
</organism>